<accession>A0ACC1RUP6</accession>
<name>A0ACC1RUP6_9HYPO</name>
<reference evidence="1" key="1">
    <citation type="submission" date="2022-08" db="EMBL/GenBank/DDBJ databases">
        <title>Genome Sequence of Fusarium decemcellulare.</title>
        <authorList>
            <person name="Buettner E."/>
        </authorList>
    </citation>
    <scope>NUCLEOTIDE SEQUENCE</scope>
    <source>
        <strain evidence="1">Babe19</strain>
    </source>
</reference>
<dbReference type="Proteomes" id="UP001148629">
    <property type="component" value="Unassembled WGS sequence"/>
</dbReference>
<proteinExistence type="predicted"/>
<sequence>MLREEDAKERALQPGYERANHRILMRYYSEILIDHGLKYLSLHQQYLRRLSILWVAIIREVEGSGAAMISDDGLRYSFGVDSVDWIKVSKAAIERLPGMSTHPAATHPAVAPVTMFGHEE</sequence>
<keyword evidence="2" id="KW-1185">Reference proteome</keyword>
<dbReference type="EMBL" id="JANRMS010001913">
    <property type="protein sequence ID" value="KAJ3525411.1"/>
    <property type="molecule type" value="Genomic_DNA"/>
</dbReference>
<evidence type="ECO:0000313" key="2">
    <source>
        <dbReference type="Proteomes" id="UP001148629"/>
    </source>
</evidence>
<gene>
    <name evidence="1" type="ORF">NM208_g11652</name>
</gene>
<comment type="caution">
    <text evidence="1">The sequence shown here is derived from an EMBL/GenBank/DDBJ whole genome shotgun (WGS) entry which is preliminary data.</text>
</comment>
<organism evidence="1 2">
    <name type="scientific">Fusarium decemcellulare</name>
    <dbReference type="NCBI Taxonomy" id="57161"/>
    <lineage>
        <taxon>Eukaryota</taxon>
        <taxon>Fungi</taxon>
        <taxon>Dikarya</taxon>
        <taxon>Ascomycota</taxon>
        <taxon>Pezizomycotina</taxon>
        <taxon>Sordariomycetes</taxon>
        <taxon>Hypocreomycetidae</taxon>
        <taxon>Hypocreales</taxon>
        <taxon>Nectriaceae</taxon>
        <taxon>Fusarium</taxon>
        <taxon>Fusarium decemcellulare species complex</taxon>
    </lineage>
</organism>
<protein>
    <submittedName>
        <fullName evidence="1">Uncharacterized protein</fullName>
    </submittedName>
</protein>
<evidence type="ECO:0000313" key="1">
    <source>
        <dbReference type="EMBL" id="KAJ3525411.1"/>
    </source>
</evidence>